<evidence type="ECO:0000313" key="2">
    <source>
        <dbReference type="Proteomes" id="UP000324222"/>
    </source>
</evidence>
<name>A0A5B7ELI0_PORTR</name>
<organism evidence="1 2">
    <name type="scientific">Portunus trituberculatus</name>
    <name type="common">Swimming crab</name>
    <name type="synonym">Neptunus trituberculatus</name>
    <dbReference type="NCBI Taxonomy" id="210409"/>
    <lineage>
        <taxon>Eukaryota</taxon>
        <taxon>Metazoa</taxon>
        <taxon>Ecdysozoa</taxon>
        <taxon>Arthropoda</taxon>
        <taxon>Crustacea</taxon>
        <taxon>Multicrustacea</taxon>
        <taxon>Malacostraca</taxon>
        <taxon>Eumalacostraca</taxon>
        <taxon>Eucarida</taxon>
        <taxon>Decapoda</taxon>
        <taxon>Pleocyemata</taxon>
        <taxon>Brachyura</taxon>
        <taxon>Eubrachyura</taxon>
        <taxon>Portunoidea</taxon>
        <taxon>Portunidae</taxon>
        <taxon>Portuninae</taxon>
        <taxon>Portunus</taxon>
    </lineage>
</organism>
<protein>
    <submittedName>
        <fullName evidence="1">Uncharacterized protein</fullName>
    </submittedName>
</protein>
<keyword evidence="2" id="KW-1185">Reference proteome</keyword>
<dbReference type="PROSITE" id="PS51257">
    <property type="entry name" value="PROKAR_LIPOPROTEIN"/>
    <property type="match status" value="1"/>
</dbReference>
<proteinExistence type="predicted"/>
<gene>
    <name evidence="1" type="ORF">E2C01_028832</name>
</gene>
<comment type="caution">
    <text evidence="1">The sequence shown here is derived from an EMBL/GenBank/DDBJ whole genome shotgun (WGS) entry which is preliminary data.</text>
</comment>
<evidence type="ECO:0000313" key="1">
    <source>
        <dbReference type="EMBL" id="MPC35410.1"/>
    </source>
</evidence>
<dbReference type="Proteomes" id="UP000324222">
    <property type="component" value="Unassembled WGS sequence"/>
</dbReference>
<dbReference type="AlphaFoldDB" id="A0A5B7ELI0"/>
<dbReference type="EMBL" id="VSRR010003269">
    <property type="protein sequence ID" value="MPC35410.1"/>
    <property type="molecule type" value="Genomic_DNA"/>
</dbReference>
<accession>A0A5B7ELI0</accession>
<sequence>MPLCRWCEWWRLSLAAADSAVCLPVFASCPPSRGLLCGVVGCVILACKAVRVLLLLRVRWVGIKVSFITEKRKITISVQSDFLSLASLYGVTHCCAASPNSAGSPNHVLPASHSPATPQPGLHIDEEPVFALLAGRRREGVGETW</sequence>
<reference evidence="1 2" key="1">
    <citation type="submission" date="2019-05" db="EMBL/GenBank/DDBJ databases">
        <title>Another draft genome of Portunus trituberculatus and its Hox gene families provides insights of decapod evolution.</title>
        <authorList>
            <person name="Jeong J.-H."/>
            <person name="Song I."/>
            <person name="Kim S."/>
            <person name="Choi T."/>
            <person name="Kim D."/>
            <person name="Ryu S."/>
            <person name="Kim W."/>
        </authorList>
    </citation>
    <scope>NUCLEOTIDE SEQUENCE [LARGE SCALE GENOMIC DNA]</scope>
    <source>
        <tissue evidence="1">Muscle</tissue>
    </source>
</reference>